<dbReference type="GO" id="GO:0009446">
    <property type="term" value="P:putrescine biosynthetic process"/>
    <property type="evidence" value="ECO:0007669"/>
    <property type="project" value="InterPro"/>
</dbReference>
<dbReference type="EC" id="3.5.3.12" evidence="2"/>
<sequence>MTKLHRRAFIAGAAAVPFAKTGHAMQPLYVPPEEARHQRTLMMWPASRRVYRDADHLYDVQATIADIASTIAAFEPVTLLADASLHAEIQRRTRSDVQLWDVPTEDLWARDAGPLFAKSGSDTVISHIQFNGWGSKQVHRHDAQVATAVARRLGLPLVDAGLKGEPGGVDHDGHGSLIAHESSWLIENRNPGLSRDEIGARLKEAYGADRLTWARGVYDQDITDYHIDSLARFAGPGRILMNLPDAPDPRDPFHRAALETHDALAAEYNVEVIPEPVQRRVRDPEFVASYVNYYACNGAVISAQFGDPDADAIAAKALARHYPGREIVTLNTDALGELGGGIHCATQQMPA</sequence>
<comment type="caution">
    <text evidence="2">The sequence shown here is derived from an EMBL/GenBank/DDBJ whole genome shotgun (WGS) entry which is preliminary data.</text>
</comment>
<evidence type="ECO:0000313" key="3">
    <source>
        <dbReference type="Proteomes" id="UP000037178"/>
    </source>
</evidence>
<name>A0A0J9E6W5_9RHOB</name>
<dbReference type="AlphaFoldDB" id="A0A0J9E6W5"/>
<dbReference type="PATRIC" id="fig|1675527.3.peg.2643"/>
<keyword evidence="1 2" id="KW-0378">Hydrolase</keyword>
<dbReference type="GO" id="GO:0004668">
    <property type="term" value="F:protein-arginine deiminase activity"/>
    <property type="evidence" value="ECO:0007669"/>
    <property type="project" value="InterPro"/>
</dbReference>
<evidence type="ECO:0000256" key="1">
    <source>
        <dbReference type="ARBA" id="ARBA00022801"/>
    </source>
</evidence>
<dbReference type="GO" id="GO:0047632">
    <property type="term" value="F:agmatine deiminase activity"/>
    <property type="evidence" value="ECO:0007669"/>
    <property type="project" value="UniProtKB-EC"/>
</dbReference>
<dbReference type="InterPro" id="IPR007466">
    <property type="entry name" value="Peptidyl-Arg-deiminase_porph"/>
</dbReference>
<dbReference type="OrthoDB" id="9808013at2"/>
<dbReference type="Proteomes" id="UP000037178">
    <property type="component" value="Unassembled WGS sequence"/>
</dbReference>
<dbReference type="RefSeq" id="WP_053101263.1">
    <property type="nucleotide sequence ID" value="NZ_LFTY01000002.1"/>
</dbReference>
<dbReference type="PANTHER" id="PTHR31377:SF0">
    <property type="entry name" value="AGMATINE DEIMINASE-RELATED"/>
    <property type="match status" value="1"/>
</dbReference>
<evidence type="ECO:0000313" key="2">
    <source>
        <dbReference type="EMBL" id="KMW57554.1"/>
    </source>
</evidence>
<accession>A0A0J9E6W5</accession>
<keyword evidence="3" id="KW-1185">Reference proteome</keyword>
<gene>
    <name evidence="2" type="ORF">AIOL_002519</name>
</gene>
<dbReference type="EMBL" id="LFTY01000002">
    <property type="protein sequence ID" value="KMW57554.1"/>
    <property type="molecule type" value="Genomic_DNA"/>
</dbReference>
<dbReference type="Pfam" id="PF04371">
    <property type="entry name" value="PAD_porph"/>
    <property type="match status" value="1"/>
</dbReference>
<dbReference type="PANTHER" id="PTHR31377">
    <property type="entry name" value="AGMATINE DEIMINASE-RELATED"/>
    <property type="match status" value="1"/>
</dbReference>
<dbReference type="Gene3D" id="3.75.10.10">
    <property type="entry name" value="L-arginine/glycine Amidinotransferase, Chain A"/>
    <property type="match status" value="1"/>
</dbReference>
<dbReference type="SUPFAM" id="SSF55909">
    <property type="entry name" value="Pentein"/>
    <property type="match status" value="1"/>
</dbReference>
<dbReference type="STRING" id="1675527.AIOL_002519"/>
<reference evidence="2 3" key="1">
    <citation type="submission" date="2015-06" db="EMBL/GenBank/DDBJ databases">
        <title>Draft genome sequence of an Alphaproteobacteria species associated to the Mediterranean sponge Oscarella lobularis.</title>
        <authorList>
            <person name="Jourda C."/>
            <person name="Santini S."/>
            <person name="Claverie J.-M."/>
        </authorList>
    </citation>
    <scope>NUCLEOTIDE SEQUENCE [LARGE SCALE GENOMIC DNA]</scope>
    <source>
        <strain evidence="2">IGS</strain>
    </source>
</reference>
<organism evidence="2 3">
    <name type="scientific">Candidatus Rhodobacter oscarellae</name>
    <dbReference type="NCBI Taxonomy" id="1675527"/>
    <lineage>
        <taxon>Bacteria</taxon>
        <taxon>Pseudomonadati</taxon>
        <taxon>Pseudomonadota</taxon>
        <taxon>Alphaproteobacteria</taxon>
        <taxon>Rhodobacterales</taxon>
        <taxon>Rhodobacter group</taxon>
        <taxon>Rhodobacter</taxon>
    </lineage>
</organism>
<protein>
    <submittedName>
        <fullName evidence="2">Agmatine deiminase</fullName>
        <ecNumber evidence="2">3.5.3.12</ecNumber>
    </submittedName>
</protein>
<proteinExistence type="predicted"/>